<evidence type="ECO:0000256" key="1">
    <source>
        <dbReference type="SAM" id="MobiDB-lite"/>
    </source>
</evidence>
<name>A0ABS5RKN5_9MYCO</name>
<keyword evidence="3" id="KW-1185">Reference proteome</keyword>
<comment type="caution">
    <text evidence="2">The sequence shown here is derived from an EMBL/GenBank/DDBJ whole genome shotgun (WGS) entry which is preliminary data.</text>
</comment>
<evidence type="ECO:0000313" key="2">
    <source>
        <dbReference type="EMBL" id="MBS9534173.1"/>
    </source>
</evidence>
<dbReference type="EMBL" id="JAHCLR010000020">
    <property type="protein sequence ID" value="MBS9534173.1"/>
    <property type="molecule type" value="Genomic_DNA"/>
</dbReference>
<evidence type="ECO:0000313" key="3">
    <source>
        <dbReference type="Proteomes" id="UP001519535"/>
    </source>
</evidence>
<feature type="region of interest" description="Disordered" evidence="1">
    <location>
        <begin position="1"/>
        <end position="48"/>
    </location>
</feature>
<reference evidence="2 3" key="1">
    <citation type="submission" date="2021-05" db="EMBL/GenBank/DDBJ databases">
        <title>Mycobacterium acidophilum sp. nov., an extremely acid-tolerant member of the genus Mycobacterium.</title>
        <authorList>
            <person name="Xia J."/>
        </authorList>
    </citation>
    <scope>NUCLEOTIDE SEQUENCE [LARGE SCALE GENOMIC DNA]</scope>
    <source>
        <strain evidence="2 3">M1</strain>
    </source>
</reference>
<proteinExistence type="predicted"/>
<sequence length="94" mass="9051">MLFATVTPTVEAGAEPATSSTPIPPDRMTDAGGSGAVPPAAAPEAGSPATKIDAARVLENSASVLRAFPAITPEGPATLLEGTAAVLAALGLTG</sequence>
<dbReference type="Proteomes" id="UP001519535">
    <property type="component" value="Unassembled WGS sequence"/>
</dbReference>
<feature type="compositionally biased region" description="Low complexity" evidence="1">
    <location>
        <begin position="36"/>
        <end position="48"/>
    </location>
</feature>
<gene>
    <name evidence="2" type="ORF">KIH27_11305</name>
</gene>
<accession>A0ABS5RKN5</accession>
<dbReference type="RefSeq" id="WP_214093047.1">
    <property type="nucleotide sequence ID" value="NZ_JAHCLR010000020.1"/>
</dbReference>
<organism evidence="2 3">
    <name type="scientific">Mycolicibacter acidiphilus</name>
    <dbReference type="NCBI Taxonomy" id="2835306"/>
    <lineage>
        <taxon>Bacteria</taxon>
        <taxon>Bacillati</taxon>
        <taxon>Actinomycetota</taxon>
        <taxon>Actinomycetes</taxon>
        <taxon>Mycobacteriales</taxon>
        <taxon>Mycobacteriaceae</taxon>
        <taxon>Mycolicibacter</taxon>
    </lineage>
</organism>
<protein>
    <submittedName>
        <fullName evidence="2">Uncharacterized protein</fullName>
    </submittedName>
</protein>